<dbReference type="RefSeq" id="WP_128973080.1">
    <property type="nucleotide sequence ID" value="NZ_CAMLDN010000062.1"/>
</dbReference>
<dbReference type="Gene3D" id="2.40.33.20">
    <property type="entry name" value="PK beta-barrel domain-like"/>
    <property type="match status" value="1"/>
</dbReference>
<dbReference type="Proteomes" id="UP000813876">
    <property type="component" value="Unassembled WGS sequence"/>
</dbReference>
<dbReference type="GeneID" id="57354723"/>
<evidence type="ECO:0000313" key="1">
    <source>
        <dbReference type="EMBL" id="MCF2302290.1"/>
    </source>
</evidence>
<comment type="caution">
    <text evidence="1">The sequence shown here is derived from an EMBL/GenBank/DDBJ whole genome shotgun (WGS) entry which is preliminary data.</text>
</comment>
<dbReference type="InterPro" id="IPR011037">
    <property type="entry name" value="Pyrv_Knase-like_insert_dom_sf"/>
</dbReference>
<evidence type="ECO:0000313" key="2">
    <source>
        <dbReference type="Proteomes" id="UP000813876"/>
    </source>
</evidence>
<organism evidence="1 2">
    <name type="scientific">Photobacterium phosphoreum</name>
    <dbReference type="NCBI Taxonomy" id="659"/>
    <lineage>
        <taxon>Bacteria</taxon>
        <taxon>Pseudomonadati</taxon>
        <taxon>Pseudomonadota</taxon>
        <taxon>Gammaproteobacteria</taxon>
        <taxon>Vibrionales</taxon>
        <taxon>Vibrionaceae</taxon>
        <taxon>Photobacterium</taxon>
    </lineage>
</organism>
<name>A0AAW4ZWP4_PHOPO</name>
<dbReference type="SUPFAM" id="SSF50800">
    <property type="entry name" value="PK beta-barrel domain-like"/>
    <property type="match status" value="1"/>
</dbReference>
<sequence length="71" mass="8034">MTSQAYFFGTGIEKTPVNKVTVTTLGLVGDEQAETFHGGVDRAVLQFDCDYYAQLQHTFILPPSDLMWRNY</sequence>
<protein>
    <submittedName>
        <fullName evidence="1">Uncharacterized protein</fullName>
    </submittedName>
</protein>
<gene>
    <name evidence="1" type="ORF">GLP33_11165</name>
</gene>
<reference evidence="1" key="1">
    <citation type="submission" date="2019-11" db="EMBL/GenBank/DDBJ databases">
        <title>Comparative genomics of photobacteria reveal adaptation to distinct habitats.</title>
        <authorList>
            <person name="Fuertes-Perez S."/>
            <person name="Hilgarth M."/>
            <person name="Vogel R.F."/>
        </authorList>
    </citation>
    <scope>NUCLEOTIDE SEQUENCE</scope>
    <source>
        <strain evidence="1">TMW2.2145</strain>
    </source>
</reference>
<dbReference type="AlphaFoldDB" id="A0AAW4ZWP4"/>
<dbReference type="EMBL" id="WMCP01000011">
    <property type="protein sequence ID" value="MCF2302290.1"/>
    <property type="molecule type" value="Genomic_DNA"/>
</dbReference>
<accession>A0AAW4ZWP4</accession>
<proteinExistence type="predicted"/>